<feature type="binding site" evidence="7">
    <location>
        <position position="45"/>
    </location>
    <ligand>
        <name>ATP</name>
        <dbReference type="ChEBI" id="CHEBI:30616"/>
    </ligand>
</feature>
<dbReference type="Gene3D" id="3.30.200.20">
    <property type="entry name" value="Phosphorylase Kinase, domain 1"/>
    <property type="match status" value="1"/>
</dbReference>
<keyword evidence="5 11" id="KW-0418">Kinase</keyword>
<feature type="region of interest" description="Disordered" evidence="8">
    <location>
        <begin position="291"/>
        <end position="317"/>
    </location>
</feature>
<organism evidence="11 12">
    <name type="scientific">Nocardioides zeae</name>
    <dbReference type="NCBI Taxonomy" id="1457234"/>
    <lineage>
        <taxon>Bacteria</taxon>
        <taxon>Bacillati</taxon>
        <taxon>Actinomycetota</taxon>
        <taxon>Actinomycetes</taxon>
        <taxon>Propionibacteriales</taxon>
        <taxon>Nocardioidaceae</taxon>
        <taxon>Nocardioides</taxon>
    </lineage>
</organism>
<feature type="region of interest" description="Disordered" evidence="8">
    <location>
        <begin position="352"/>
        <end position="387"/>
    </location>
</feature>
<name>A0A6P0HFR6_9ACTN</name>
<dbReference type="RefSeq" id="WP_163770867.1">
    <property type="nucleotide sequence ID" value="NZ_JAAGXA010000002.1"/>
</dbReference>
<keyword evidence="6 7" id="KW-0067">ATP-binding</keyword>
<dbReference type="EC" id="2.7.11.1" evidence="1"/>
<sequence length="387" mass="39929">MAPRLPEPGDVIDGRYELVRVLGRGGMAVVLEARDLLLERSVAVKVLSDVDDDERAHERFVAEARLLARLHHPRLVTVLDAGTVDGRPHIVMELVPGSDLAAVLREGPLPPDRVARLGAEVAEALAHAHAAGIVHRDVKPGNVLVEDSGHVRLADFGIARLAEATTRHTRTGTVIGSPVYLAPEQVAGETVTTATDLYSLGLLLLEALTGEPPFTGTQVEVAMARLANGPTLPPTLPPGWAALLRDLTAREPAQRPAAAAAEARLLALATDDPAGATATAVLPVADLPSPASLAPPLPPHPGGPAPSSTAVLPGRDRDRDVRRRRGPLLAAVGVVVVLGLVGGTALALGTGDDGGSAPDVPAVPADAPADLQDPLGALHDAVEEATR</sequence>
<feature type="compositionally biased region" description="Low complexity" evidence="8">
    <location>
        <begin position="352"/>
        <end position="375"/>
    </location>
</feature>
<dbReference type="Gene3D" id="1.10.510.10">
    <property type="entry name" value="Transferase(Phosphotransferase) domain 1"/>
    <property type="match status" value="1"/>
</dbReference>
<dbReference type="AlphaFoldDB" id="A0A6P0HFR6"/>
<dbReference type="SUPFAM" id="SSF56112">
    <property type="entry name" value="Protein kinase-like (PK-like)"/>
    <property type="match status" value="1"/>
</dbReference>
<evidence type="ECO:0000256" key="4">
    <source>
        <dbReference type="ARBA" id="ARBA00022741"/>
    </source>
</evidence>
<evidence type="ECO:0000256" key="9">
    <source>
        <dbReference type="SAM" id="Phobius"/>
    </source>
</evidence>
<proteinExistence type="predicted"/>
<reference evidence="11 12" key="1">
    <citation type="journal article" date="2014" name="Int. J. Syst. Evol. Microbiol.">
        <title>Nocardioides zeae sp. nov., isolated from the stem of Zea mays.</title>
        <authorList>
            <person name="Glaeser S.P."/>
            <person name="McInroy J.A."/>
            <person name="Busse H.J."/>
            <person name="Kampfer P."/>
        </authorList>
    </citation>
    <scope>NUCLEOTIDE SEQUENCE [LARGE SCALE GENOMIC DNA]</scope>
    <source>
        <strain evidence="11 12">JCM 30728</strain>
    </source>
</reference>
<dbReference type="PROSITE" id="PS00108">
    <property type="entry name" value="PROTEIN_KINASE_ST"/>
    <property type="match status" value="1"/>
</dbReference>
<evidence type="ECO:0000256" key="5">
    <source>
        <dbReference type="ARBA" id="ARBA00022777"/>
    </source>
</evidence>
<evidence type="ECO:0000256" key="6">
    <source>
        <dbReference type="ARBA" id="ARBA00022840"/>
    </source>
</evidence>
<keyword evidence="2 11" id="KW-0723">Serine/threonine-protein kinase</keyword>
<dbReference type="CDD" id="cd14014">
    <property type="entry name" value="STKc_PknB_like"/>
    <property type="match status" value="1"/>
</dbReference>
<evidence type="ECO:0000256" key="8">
    <source>
        <dbReference type="SAM" id="MobiDB-lite"/>
    </source>
</evidence>
<dbReference type="Proteomes" id="UP000468687">
    <property type="component" value="Unassembled WGS sequence"/>
</dbReference>
<evidence type="ECO:0000259" key="10">
    <source>
        <dbReference type="PROSITE" id="PS50011"/>
    </source>
</evidence>
<protein>
    <recommendedName>
        <fullName evidence="1">non-specific serine/threonine protein kinase</fullName>
        <ecNumber evidence="1">2.7.11.1</ecNumber>
    </recommendedName>
</protein>
<keyword evidence="9" id="KW-1133">Transmembrane helix</keyword>
<dbReference type="InterPro" id="IPR008271">
    <property type="entry name" value="Ser/Thr_kinase_AS"/>
</dbReference>
<evidence type="ECO:0000313" key="11">
    <source>
        <dbReference type="EMBL" id="NEN77518.1"/>
    </source>
</evidence>
<dbReference type="EMBL" id="JAAGXA010000002">
    <property type="protein sequence ID" value="NEN77518.1"/>
    <property type="molecule type" value="Genomic_DNA"/>
</dbReference>
<dbReference type="PANTHER" id="PTHR43289">
    <property type="entry name" value="MITOGEN-ACTIVATED PROTEIN KINASE KINASE KINASE 20-RELATED"/>
    <property type="match status" value="1"/>
</dbReference>
<feature type="transmembrane region" description="Helical" evidence="9">
    <location>
        <begin position="327"/>
        <end position="348"/>
    </location>
</feature>
<dbReference type="PROSITE" id="PS00107">
    <property type="entry name" value="PROTEIN_KINASE_ATP"/>
    <property type="match status" value="1"/>
</dbReference>
<dbReference type="GO" id="GO:0005524">
    <property type="term" value="F:ATP binding"/>
    <property type="evidence" value="ECO:0007669"/>
    <property type="project" value="UniProtKB-UniRule"/>
</dbReference>
<comment type="caution">
    <text evidence="11">The sequence shown here is derived from an EMBL/GenBank/DDBJ whole genome shotgun (WGS) entry which is preliminary data.</text>
</comment>
<dbReference type="InterPro" id="IPR011009">
    <property type="entry name" value="Kinase-like_dom_sf"/>
</dbReference>
<evidence type="ECO:0000256" key="2">
    <source>
        <dbReference type="ARBA" id="ARBA00022527"/>
    </source>
</evidence>
<keyword evidence="4 7" id="KW-0547">Nucleotide-binding</keyword>
<feature type="compositionally biased region" description="Pro residues" evidence="8">
    <location>
        <begin position="293"/>
        <end position="304"/>
    </location>
</feature>
<evidence type="ECO:0000256" key="7">
    <source>
        <dbReference type="PROSITE-ProRule" id="PRU10141"/>
    </source>
</evidence>
<evidence type="ECO:0000256" key="1">
    <source>
        <dbReference type="ARBA" id="ARBA00012513"/>
    </source>
</evidence>
<keyword evidence="9" id="KW-0812">Transmembrane</keyword>
<gene>
    <name evidence="11" type="ORF">G3T38_04430</name>
</gene>
<keyword evidence="12" id="KW-1185">Reference proteome</keyword>
<dbReference type="InterPro" id="IPR000719">
    <property type="entry name" value="Prot_kinase_dom"/>
</dbReference>
<dbReference type="PANTHER" id="PTHR43289:SF6">
    <property type="entry name" value="SERINE_THREONINE-PROTEIN KINASE NEKL-3"/>
    <property type="match status" value="1"/>
</dbReference>
<evidence type="ECO:0000256" key="3">
    <source>
        <dbReference type="ARBA" id="ARBA00022679"/>
    </source>
</evidence>
<keyword evidence="9" id="KW-0472">Membrane</keyword>
<keyword evidence="3" id="KW-0808">Transferase</keyword>
<dbReference type="GO" id="GO:0004674">
    <property type="term" value="F:protein serine/threonine kinase activity"/>
    <property type="evidence" value="ECO:0007669"/>
    <property type="project" value="UniProtKB-KW"/>
</dbReference>
<dbReference type="SMART" id="SM00220">
    <property type="entry name" value="S_TKc"/>
    <property type="match status" value="1"/>
</dbReference>
<dbReference type="PROSITE" id="PS50011">
    <property type="entry name" value="PROTEIN_KINASE_DOM"/>
    <property type="match status" value="1"/>
</dbReference>
<accession>A0A6P0HFR6</accession>
<evidence type="ECO:0000313" key="12">
    <source>
        <dbReference type="Proteomes" id="UP000468687"/>
    </source>
</evidence>
<feature type="domain" description="Protein kinase" evidence="10">
    <location>
        <begin position="16"/>
        <end position="266"/>
    </location>
</feature>
<dbReference type="Pfam" id="PF00069">
    <property type="entry name" value="Pkinase"/>
    <property type="match status" value="1"/>
</dbReference>
<dbReference type="InterPro" id="IPR017441">
    <property type="entry name" value="Protein_kinase_ATP_BS"/>
</dbReference>